<evidence type="ECO:0000313" key="4">
    <source>
        <dbReference type="EMBL" id="AQS53134.1"/>
    </source>
</evidence>
<dbReference type="InterPro" id="IPR050065">
    <property type="entry name" value="GlmU-like"/>
</dbReference>
<dbReference type="Gene3D" id="3.90.550.10">
    <property type="entry name" value="Spore Coat Polysaccharide Biosynthesis Protein SpsA, Chain A"/>
    <property type="match status" value="1"/>
</dbReference>
<reference evidence="4 5" key="1">
    <citation type="journal article" date="2014" name="Int. J. Syst. Evol. Microbiol.">
        <title>Jeotgalibaca dankookensis gen. nov., sp. nov., a member of the family Carnobacteriaceae, isolated from seujeot (Korean traditional food).</title>
        <authorList>
            <person name="Lee D.G."/>
            <person name="Trujillo M.E."/>
            <person name="Kang H."/>
            <person name="Ahn T.Y."/>
        </authorList>
    </citation>
    <scope>NUCLEOTIDE SEQUENCE [LARGE SCALE GENOMIC DNA]</scope>
    <source>
        <strain evidence="4 5">EX-07</strain>
    </source>
</reference>
<evidence type="ECO:0000313" key="5">
    <source>
        <dbReference type="Proteomes" id="UP000188993"/>
    </source>
</evidence>
<feature type="domain" description="MobA-like NTP transferase" evidence="3">
    <location>
        <begin position="15"/>
        <end position="118"/>
    </location>
</feature>
<dbReference type="SUPFAM" id="SSF53448">
    <property type="entry name" value="Nucleotide-diphospho-sugar transferases"/>
    <property type="match status" value="1"/>
</dbReference>
<accession>A0A1S6INK4</accession>
<evidence type="ECO:0000256" key="1">
    <source>
        <dbReference type="ARBA" id="ARBA00022679"/>
    </source>
</evidence>
<dbReference type="Pfam" id="PF12804">
    <property type="entry name" value="NTP_transf_3"/>
    <property type="match status" value="1"/>
</dbReference>
<dbReference type="GO" id="GO:0016779">
    <property type="term" value="F:nucleotidyltransferase activity"/>
    <property type="evidence" value="ECO:0007669"/>
    <property type="project" value="UniProtKB-KW"/>
</dbReference>
<dbReference type="OrthoDB" id="9803871at2"/>
<dbReference type="AlphaFoldDB" id="A0A1S6INK4"/>
<evidence type="ECO:0000259" key="3">
    <source>
        <dbReference type="Pfam" id="PF12804"/>
    </source>
</evidence>
<keyword evidence="1 4" id="KW-0808">Transferase</keyword>
<dbReference type="PANTHER" id="PTHR43584:SF5">
    <property type="entry name" value="PROTEIN LICC"/>
    <property type="match status" value="1"/>
</dbReference>
<sequence>MTTGKEKKQNRVDNAVIMAAGLSSRFAPLSYEYPKALVEVKGEVLIERQIKQLQAVGIEDITIVVGYKKEAFEYLIEKFHVVLVENPEYMTRNNHSSLYYARDRLTNTYICSADNYFVENVFEPFVEHAYYSVVFEEGKTDEWTIQTDESGLITQVQIGGEDSYVMLGHVFFSNEFSKKFVAILENIYHLPETKNSLWERIYADHIPDLSMFAKKYSQEVVFEFDSLDELRTFDKTYWNDTRSEILKDISKTLNREEKEIVAIEPLKENSKTIGFEFSVHDRSYQYIYKTKVLAEK</sequence>
<keyword evidence="2" id="KW-0548">Nucleotidyltransferase</keyword>
<dbReference type="InterPro" id="IPR025877">
    <property type="entry name" value="MobA-like_NTP_Trfase"/>
</dbReference>
<dbReference type="KEGG" id="jda:BW727_100741"/>
<dbReference type="CDD" id="cd02523">
    <property type="entry name" value="PC_cytidylyltransferase"/>
    <property type="match status" value="1"/>
</dbReference>
<dbReference type="EMBL" id="CP019728">
    <property type="protein sequence ID" value="AQS53134.1"/>
    <property type="molecule type" value="Genomic_DNA"/>
</dbReference>
<dbReference type="STRING" id="708126.BW727_100741"/>
<evidence type="ECO:0000256" key="2">
    <source>
        <dbReference type="ARBA" id="ARBA00022695"/>
    </source>
</evidence>
<keyword evidence="5" id="KW-1185">Reference proteome</keyword>
<dbReference type="Proteomes" id="UP000188993">
    <property type="component" value="Chromosome"/>
</dbReference>
<dbReference type="PANTHER" id="PTHR43584">
    <property type="entry name" value="NUCLEOTIDYL TRANSFERASE"/>
    <property type="match status" value="1"/>
</dbReference>
<organism evidence="4 5">
    <name type="scientific">Jeotgalibaca dankookensis</name>
    <dbReference type="NCBI Taxonomy" id="708126"/>
    <lineage>
        <taxon>Bacteria</taxon>
        <taxon>Bacillati</taxon>
        <taxon>Bacillota</taxon>
        <taxon>Bacilli</taxon>
        <taxon>Lactobacillales</taxon>
        <taxon>Carnobacteriaceae</taxon>
        <taxon>Jeotgalibaca</taxon>
    </lineage>
</organism>
<proteinExistence type="predicted"/>
<protein>
    <submittedName>
        <fullName evidence="4">Bifunctional IPC transferase and DIPP synthase</fullName>
    </submittedName>
</protein>
<gene>
    <name evidence="4" type="primary">spsI_1</name>
    <name evidence="4" type="ORF">BW727_100741</name>
</gene>
<name>A0A1S6INK4_9LACT</name>
<dbReference type="RefSeq" id="WP_062471048.1">
    <property type="nucleotide sequence ID" value="NZ_BBYN01000026.1"/>
</dbReference>
<dbReference type="InterPro" id="IPR029044">
    <property type="entry name" value="Nucleotide-diphossugar_trans"/>
</dbReference>